<reference evidence="2 3" key="1">
    <citation type="submission" date="2019-09" db="EMBL/GenBank/DDBJ databases">
        <title>Isolation and complete genome sequencing of Methylocystis species.</title>
        <authorList>
            <person name="Rumah B.L."/>
            <person name="Stead C.E."/>
            <person name="Stevens B.C."/>
            <person name="Minton N.P."/>
            <person name="Grosse-Honebrink A."/>
            <person name="Zhang Y."/>
        </authorList>
    </citation>
    <scope>NUCLEOTIDE SEQUENCE [LARGE SCALE GENOMIC DNA]</scope>
    <source>
        <strain evidence="2 3">BRCS2</strain>
    </source>
</reference>
<keyword evidence="3" id="KW-1185">Reference proteome</keyword>
<dbReference type="AlphaFoldDB" id="A0A6B8MB79"/>
<gene>
    <name evidence="2" type="ORF">F7D14_16135</name>
</gene>
<feature type="transmembrane region" description="Helical" evidence="1">
    <location>
        <begin position="55"/>
        <end position="74"/>
    </location>
</feature>
<evidence type="ECO:0000313" key="3">
    <source>
        <dbReference type="Proteomes" id="UP000422569"/>
    </source>
</evidence>
<dbReference type="Proteomes" id="UP000422569">
    <property type="component" value="Chromosome"/>
</dbReference>
<proteinExistence type="predicted"/>
<protein>
    <submittedName>
        <fullName evidence="2">DUF3426 domain-containing protein</fullName>
    </submittedName>
</protein>
<dbReference type="RefSeq" id="WP_016918728.1">
    <property type="nucleotide sequence ID" value="NZ_CP044331.1"/>
</dbReference>
<evidence type="ECO:0000313" key="2">
    <source>
        <dbReference type="EMBL" id="QGM98859.1"/>
    </source>
</evidence>
<organism evidence="2 3">
    <name type="scientific">Methylocystis parvus</name>
    <dbReference type="NCBI Taxonomy" id="134"/>
    <lineage>
        <taxon>Bacteria</taxon>
        <taxon>Pseudomonadati</taxon>
        <taxon>Pseudomonadota</taxon>
        <taxon>Alphaproteobacteria</taxon>
        <taxon>Hyphomicrobiales</taxon>
        <taxon>Methylocystaceae</taxon>
        <taxon>Methylocystis</taxon>
    </lineage>
</organism>
<keyword evidence="1" id="KW-0472">Membrane</keyword>
<dbReference type="EMBL" id="CP044331">
    <property type="protein sequence ID" value="QGM98859.1"/>
    <property type="molecule type" value="Genomic_DNA"/>
</dbReference>
<name>A0A6B8MB79_9HYPH</name>
<keyword evidence="1" id="KW-1133">Transmembrane helix</keyword>
<sequence length="210" mass="23086">MSNAHDGDFDDLSAKREIAAEASSDMLHAPSYDELWGRPSRAAARDLPERKRDRWPVFATIVAIIIGATALIAMRDRIVRIFPPLSTAYRAVGMPVNLAGLELRDVHSRIVMDGPRKVLVTEGEIVNIRREANRVPSITLAVRGANGLDRYTWSAPTPKPRLEAGEKVAFRARLASPPEDGADVLVRFAKLEETKAAPPLPPSHKSIGRK</sequence>
<evidence type="ECO:0000256" key="1">
    <source>
        <dbReference type="SAM" id="Phobius"/>
    </source>
</evidence>
<keyword evidence="1" id="KW-0812">Transmembrane</keyword>
<dbReference type="KEGG" id="mpar:F7D14_16135"/>
<accession>A0A6B8MB79</accession>